<proteinExistence type="predicted"/>
<dbReference type="PANTHER" id="PTHR47017">
    <property type="entry name" value="ACYL-COA"/>
    <property type="match status" value="1"/>
</dbReference>
<name>A0A1Y6B4S8_9PROT</name>
<dbReference type="InterPro" id="IPR007434">
    <property type="entry name" value="FemAB-like"/>
</dbReference>
<dbReference type="STRING" id="560819.SAMN05428998_10120"/>
<gene>
    <name evidence="1" type="ORF">SAMN05428998_10120</name>
</gene>
<dbReference type="AlphaFoldDB" id="A0A1Y6B4S8"/>
<dbReference type="InterPro" id="IPR016181">
    <property type="entry name" value="Acyl_CoA_acyltransferase"/>
</dbReference>
<accession>A0A1Y6B4S8</accession>
<dbReference type="Pfam" id="PF04339">
    <property type="entry name" value="FemAB_like"/>
    <property type="match status" value="1"/>
</dbReference>
<dbReference type="Proteomes" id="UP000192917">
    <property type="component" value="Unassembled WGS sequence"/>
</dbReference>
<dbReference type="RefSeq" id="WP_085120397.1">
    <property type="nucleotide sequence ID" value="NZ_FWZX01000001.1"/>
</dbReference>
<protein>
    <submittedName>
        <fullName evidence="1">Uncharacterized protein</fullName>
    </submittedName>
</protein>
<evidence type="ECO:0000313" key="1">
    <source>
        <dbReference type="EMBL" id="SME87852.1"/>
    </source>
</evidence>
<dbReference type="SUPFAM" id="SSF55729">
    <property type="entry name" value="Acyl-CoA N-acyltransferases (Nat)"/>
    <property type="match status" value="1"/>
</dbReference>
<dbReference type="Gene3D" id="3.40.630.30">
    <property type="match status" value="1"/>
</dbReference>
<keyword evidence="2" id="KW-1185">Reference proteome</keyword>
<organism evidence="1 2">
    <name type="scientific">Tistlia consotensis USBA 355</name>
    <dbReference type="NCBI Taxonomy" id="560819"/>
    <lineage>
        <taxon>Bacteria</taxon>
        <taxon>Pseudomonadati</taxon>
        <taxon>Pseudomonadota</taxon>
        <taxon>Alphaproteobacteria</taxon>
        <taxon>Rhodospirillales</taxon>
        <taxon>Rhodovibrionaceae</taxon>
        <taxon>Tistlia</taxon>
    </lineage>
</organism>
<reference evidence="1 2" key="1">
    <citation type="submission" date="2017-04" db="EMBL/GenBank/DDBJ databases">
        <authorList>
            <person name="Afonso C.L."/>
            <person name="Miller P.J."/>
            <person name="Scott M.A."/>
            <person name="Spackman E."/>
            <person name="Goraichik I."/>
            <person name="Dimitrov K.M."/>
            <person name="Suarez D.L."/>
            <person name="Swayne D.E."/>
        </authorList>
    </citation>
    <scope>NUCLEOTIDE SEQUENCE [LARGE SCALE GENOMIC DNA]</scope>
    <source>
        <strain evidence="1 2">USBA 355</strain>
    </source>
</reference>
<evidence type="ECO:0000313" key="2">
    <source>
        <dbReference type="Proteomes" id="UP000192917"/>
    </source>
</evidence>
<dbReference type="PANTHER" id="PTHR47017:SF1">
    <property type="entry name" value="ACYL-COA"/>
    <property type="match status" value="1"/>
</dbReference>
<dbReference type="EMBL" id="FWZX01000001">
    <property type="protein sequence ID" value="SME87852.1"/>
    <property type="molecule type" value="Genomic_DNA"/>
</dbReference>
<sequence length="387" mass="43884">MPDGASPVLIKVAASLKEVDPAQWDACAGSGNPFVSHAFLSALEDGKAATAETGWLGQHLLLEGENGRLLGAVPLYLKNHSYGEYVFDWGWADAYQRAGGRYYPKLQCAVPFTPVTGPRLLIRPDAERDAVADTLIAGLTEIARRHEVSSLHVTFPTRDEWERFGRFGFLQRIGRQYHWTNEGYASFDDFLDRLVSRKRKAIRKERRAVVEAGVELKALTGSEIEERHWEAFYRFYLNTVDKKWGSAYLTREFFHLLGERLGDKVVLIIAESDGRPVAGALNLVGGDALYGRNWGCVLDYKFLHFEACYYQAIDYAIAHGLQRVEAGAQGEHKVQRGYLPVETYSAHLIQDPRLESAVEDFLERERRSVRHEIEGMREEWTPFRGES</sequence>